<dbReference type="VEuPathDB" id="FungiDB:RhiirA1_474333"/>
<dbReference type="Proteomes" id="UP000232722">
    <property type="component" value="Unassembled WGS sequence"/>
</dbReference>
<feature type="compositionally biased region" description="Basic residues" evidence="2">
    <location>
        <begin position="739"/>
        <end position="750"/>
    </location>
</feature>
<dbReference type="VEuPathDB" id="FungiDB:RhiirA1_541639"/>
<dbReference type="PANTHER" id="PTHR46954:SF1">
    <property type="entry name" value="C2H2-TYPE DOMAIN-CONTAINING PROTEIN"/>
    <property type="match status" value="1"/>
</dbReference>
<dbReference type="PROSITE" id="PS50157">
    <property type="entry name" value="ZINC_FINGER_C2H2_2"/>
    <property type="match status" value="1"/>
</dbReference>
<feature type="region of interest" description="Disordered" evidence="2">
    <location>
        <begin position="739"/>
        <end position="765"/>
    </location>
</feature>
<evidence type="ECO:0000313" key="4">
    <source>
        <dbReference type="EMBL" id="PKC01326.1"/>
    </source>
</evidence>
<name>A0A2N0P3C5_9GLOM</name>
<proteinExistence type="predicted"/>
<protein>
    <recommendedName>
        <fullName evidence="3">C2H2-type domain-containing protein</fullName>
    </recommendedName>
</protein>
<keyword evidence="1" id="KW-0863">Zinc-finger</keyword>
<keyword evidence="1" id="KW-0862">Zinc</keyword>
<feature type="compositionally biased region" description="Polar residues" evidence="2">
    <location>
        <begin position="751"/>
        <end position="765"/>
    </location>
</feature>
<evidence type="ECO:0000259" key="3">
    <source>
        <dbReference type="PROSITE" id="PS50157"/>
    </source>
</evidence>
<dbReference type="GO" id="GO:0008270">
    <property type="term" value="F:zinc ion binding"/>
    <property type="evidence" value="ECO:0007669"/>
    <property type="project" value="UniProtKB-KW"/>
</dbReference>
<accession>A0A2N0P3C5</accession>
<dbReference type="PANTHER" id="PTHR46954">
    <property type="entry name" value="C2H2-TYPE DOMAIN-CONTAINING PROTEIN"/>
    <property type="match status" value="1"/>
</dbReference>
<evidence type="ECO:0000256" key="2">
    <source>
        <dbReference type="SAM" id="MobiDB-lite"/>
    </source>
</evidence>
<dbReference type="VEuPathDB" id="FungiDB:RhiirFUN_018142"/>
<comment type="caution">
    <text evidence="4">The sequence shown here is derived from an EMBL/GenBank/DDBJ whole genome shotgun (WGS) entry which is preliminary data.</text>
</comment>
<organism evidence="4 5">
    <name type="scientific">Rhizophagus irregularis</name>
    <dbReference type="NCBI Taxonomy" id="588596"/>
    <lineage>
        <taxon>Eukaryota</taxon>
        <taxon>Fungi</taxon>
        <taxon>Fungi incertae sedis</taxon>
        <taxon>Mucoromycota</taxon>
        <taxon>Glomeromycotina</taxon>
        <taxon>Glomeromycetes</taxon>
        <taxon>Glomerales</taxon>
        <taxon>Glomeraceae</taxon>
        <taxon>Rhizophagus</taxon>
    </lineage>
</organism>
<dbReference type="InterPro" id="IPR013087">
    <property type="entry name" value="Znf_C2H2_type"/>
</dbReference>
<evidence type="ECO:0000256" key="1">
    <source>
        <dbReference type="PROSITE-ProRule" id="PRU00042"/>
    </source>
</evidence>
<sequence length="785" mass="89593">MASQTICKLYPLDATVEKLPYISSYVIHIQIVLMSPLLHSMKIMSNPITKNFVSHALGAIRLKANMLRIDFEAEEIKKVLKDIGPQRFSSVVSDGASAMQLAKRLISEEYPKILPVHHVQLICTDIMKKNPFSNNILINYQKFVTYFAESHQSEATLHVEIKKELIVGGRLKSPKFNKKPIYSLQTNKYQEFTNAYVYSIMVKTGNGDPNRSELCESATKEWNKIKRKDKPEIEDIIRDYLATPYNLCDIQTMRSIPSGSREESLPNLPTIRTMDPVPEISVNASSQQKAANEIQIAEKKLTEFEQIYNITTDSQFRLDTFKKIGSLRDEIRSNKGKIIKLKRNANYAQKCREKKRKILDENQEVIKVRIVENLQKNLEENYNVYMARTTLSNYLLPHQSNSIAAKAHHHPAWVAVAGVSHTETRDHSDGHYCLASVKSARQFATVFANNAVIISQDDKAKIGLGVPAVGRTFHTLQSVNELVSVADHDFPLGNAQKLVPSVYLMIKPNELNDELRTVQLAIFVRRQWSLGTSSLSHMQDLENLTLDPKYNDVLKTNGEIRPIWVLLVDGGLDENPRHLKNIKTYCHLFRKFDLDYLTVRTHAPGQSKYNPVERGKVIVPELALQNFRYAGESLCDIWRKDLIFGKSVDARCCGPSRAKEATDLLLSNNGFLPPTMKVKDRHFANPIHLLEYYDLLKIPGYNSHCPSIDQMTYSRLCCSVCNKYFPTFNYLTKHKKAMHPVSRGRPKGKSKCNSNSLDDFSLLPSQQKRPLFDEMNLREYISDNE</sequence>
<dbReference type="EMBL" id="LLXJ01001639">
    <property type="protein sequence ID" value="PKC01326.1"/>
    <property type="molecule type" value="Genomic_DNA"/>
</dbReference>
<reference evidence="4 5" key="1">
    <citation type="submission" date="2016-04" db="EMBL/GenBank/DDBJ databases">
        <title>Genome analyses suggest a sexual origin of heterokaryosis in a supposedly ancient asexual fungus.</title>
        <authorList>
            <person name="Ropars J."/>
            <person name="Sedzielewska K."/>
            <person name="Noel J."/>
            <person name="Charron P."/>
            <person name="Farinelli L."/>
            <person name="Marton T."/>
            <person name="Kruger M."/>
            <person name="Pelin A."/>
            <person name="Brachmann A."/>
            <person name="Corradi N."/>
        </authorList>
    </citation>
    <scope>NUCLEOTIDE SEQUENCE [LARGE SCALE GENOMIC DNA]</scope>
    <source>
        <strain evidence="4 5">A5</strain>
    </source>
</reference>
<dbReference type="VEuPathDB" id="FungiDB:RhiirFUN_004361"/>
<gene>
    <name evidence="4" type="ORF">RhiirA5_402880</name>
</gene>
<dbReference type="AlphaFoldDB" id="A0A2N0P3C5"/>
<feature type="domain" description="C2H2-type" evidence="3">
    <location>
        <begin position="716"/>
        <end position="744"/>
    </location>
</feature>
<reference evidence="4 5" key="2">
    <citation type="submission" date="2017-09" db="EMBL/GenBank/DDBJ databases">
        <title>Extensive intraspecific genome diversity in a model arbuscular mycorrhizal fungus.</title>
        <authorList>
            <person name="Chen E.C."/>
            <person name="Morin E."/>
            <person name="Beaudet D."/>
            <person name="Noel J."/>
            <person name="Ndikumana S."/>
            <person name="Charron P."/>
            <person name="St-Onge C."/>
            <person name="Giorgi J."/>
            <person name="Grigoriev I.V."/>
            <person name="Roux C."/>
            <person name="Martin F.M."/>
            <person name="Corradi N."/>
        </authorList>
    </citation>
    <scope>NUCLEOTIDE SEQUENCE [LARGE SCALE GENOMIC DNA]</scope>
    <source>
        <strain evidence="4 5">A5</strain>
    </source>
</reference>
<evidence type="ECO:0000313" key="5">
    <source>
        <dbReference type="Proteomes" id="UP000232722"/>
    </source>
</evidence>
<keyword evidence="1" id="KW-0479">Metal-binding</keyword>
<dbReference type="PROSITE" id="PS00028">
    <property type="entry name" value="ZINC_FINGER_C2H2_1"/>
    <property type="match status" value="1"/>
</dbReference>
<dbReference type="VEuPathDB" id="FungiDB:FUN_001886"/>